<dbReference type="PROSITE" id="PS50082">
    <property type="entry name" value="WD_REPEATS_2"/>
    <property type="match status" value="2"/>
</dbReference>
<dbReference type="Proteomes" id="UP000241769">
    <property type="component" value="Unassembled WGS sequence"/>
</dbReference>
<dbReference type="EMBL" id="MDYQ01000116">
    <property type="protein sequence ID" value="PRP81852.1"/>
    <property type="molecule type" value="Genomic_DNA"/>
</dbReference>
<feature type="repeat" description="WD" evidence="3">
    <location>
        <begin position="1012"/>
        <end position="1053"/>
    </location>
</feature>
<dbReference type="SMART" id="SM00320">
    <property type="entry name" value="WD40"/>
    <property type="match status" value="7"/>
</dbReference>
<feature type="region of interest" description="Disordered" evidence="4">
    <location>
        <begin position="375"/>
        <end position="435"/>
    </location>
</feature>
<evidence type="ECO:0000256" key="4">
    <source>
        <dbReference type="SAM" id="MobiDB-lite"/>
    </source>
</evidence>
<gene>
    <name evidence="6" type="ORF">PROFUN_10601</name>
</gene>
<feature type="compositionally biased region" description="Basic and acidic residues" evidence="4">
    <location>
        <begin position="413"/>
        <end position="435"/>
    </location>
</feature>
<dbReference type="InterPro" id="IPR036322">
    <property type="entry name" value="WD40_repeat_dom_sf"/>
</dbReference>
<keyword evidence="7" id="KW-1185">Reference proteome</keyword>
<evidence type="ECO:0000256" key="2">
    <source>
        <dbReference type="ARBA" id="ARBA00022737"/>
    </source>
</evidence>
<dbReference type="InterPro" id="IPR015943">
    <property type="entry name" value="WD40/YVTN_repeat-like_dom_sf"/>
</dbReference>
<dbReference type="AlphaFoldDB" id="A0A2P6ND50"/>
<keyword evidence="5" id="KW-1133">Transmembrane helix</keyword>
<organism evidence="6 7">
    <name type="scientific">Planoprotostelium fungivorum</name>
    <dbReference type="NCBI Taxonomy" id="1890364"/>
    <lineage>
        <taxon>Eukaryota</taxon>
        <taxon>Amoebozoa</taxon>
        <taxon>Evosea</taxon>
        <taxon>Variosea</taxon>
        <taxon>Cavosteliida</taxon>
        <taxon>Cavosteliaceae</taxon>
        <taxon>Planoprotostelium</taxon>
    </lineage>
</organism>
<evidence type="ECO:0000313" key="7">
    <source>
        <dbReference type="Proteomes" id="UP000241769"/>
    </source>
</evidence>
<evidence type="ECO:0000313" key="6">
    <source>
        <dbReference type="EMBL" id="PRP81852.1"/>
    </source>
</evidence>
<dbReference type="Gene3D" id="2.130.10.10">
    <property type="entry name" value="YVTN repeat-like/Quinoprotein amine dehydrogenase"/>
    <property type="match status" value="3"/>
</dbReference>
<proteinExistence type="predicted"/>
<dbReference type="OrthoDB" id="10248252at2759"/>
<dbReference type="SUPFAM" id="SSF50978">
    <property type="entry name" value="WD40 repeat-like"/>
    <property type="match status" value="1"/>
</dbReference>
<reference evidence="6 7" key="1">
    <citation type="journal article" date="2018" name="Genome Biol. Evol.">
        <title>Multiple Roots of Fruiting Body Formation in Amoebozoa.</title>
        <authorList>
            <person name="Hillmann F."/>
            <person name="Forbes G."/>
            <person name="Novohradska S."/>
            <person name="Ferling I."/>
            <person name="Riege K."/>
            <person name="Groth M."/>
            <person name="Westermann M."/>
            <person name="Marz M."/>
            <person name="Spaller T."/>
            <person name="Winckler T."/>
            <person name="Schaap P."/>
            <person name="Glockner G."/>
        </authorList>
    </citation>
    <scope>NUCLEOTIDE SEQUENCE [LARGE SCALE GENOMIC DNA]</scope>
    <source>
        <strain evidence="6 7">Jena</strain>
    </source>
</reference>
<dbReference type="PANTHER" id="PTHR19848:SF8">
    <property type="entry name" value="F-BOX AND WD REPEAT DOMAIN CONTAINING 7"/>
    <property type="match status" value="1"/>
</dbReference>
<keyword evidence="5" id="KW-0472">Membrane</keyword>
<dbReference type="Pfam" id="PF00400">
    <property type="entry name" value="WD40"/>
    <property type="match status" value="2"/>
</dbReference>
<protein>
    <submittedName>
        <fullName evidence="6">WD-40 repeat-containing protein</fullName>
    </submittedName>
</protein>
<sequence length="1059" mass="121337">MSITHGTHNDLSDILALNLWRLKQHASKSKEVIEEVENRLQDMRPKLNTEKDERKILRSKLTCFKWENKAIETMVEYLEGEVSTLSHKKQRSLRDLSSTLITIHNNLLRLQLSDFLEFASTNGVSVGKKGMWLQQHEVPIMWTGFVATILSGGIALPFVVLAMEECTGNRFSTALYYMQTKDSHKWNCSRWVLQMLEFPDFDAELPEPNCAVLSVKFFARMKRRSYDSAALYIPERWGLYNELLDWRLARSYGRVHMESSNDAIVCEVDEIFDPFPVEIRSFQLMGTLEDEEQQRPVNNPLDIDPDETFNLCLGDDEEDISVNNLDSFLSSQTYNETDQLIQLLTESIKLGKGLLSQSRKANVQKPTEVTVVERLDSRNDDAPMDVSIENDHPAPSSSRSHRDHDTGGLVVLKPEDRAAGRKREREKMERDKREVKANSLLRDDFNDDSLTLNYQKEDALLKISVIDDNLSRIQRRNRQSSGASEHRVHEHHSRIFDSSRWINENNNLQDHLKKIPFPEHIRNNVQLLQKYTRLFLSDPSYSVSRPFISDQTIERILHHHDAKDNEPLPSLVLKNGDVIHVPFTEEERDATNRIIQKFSTDKKKIVMEMSANLIGRSVMDCNRYYQGALLKKIPGKTFQTDRTVVYNRPREKEKGNKNLTRFVGRFRSMGNFRGSFAGEMKKISWSKLSRGNVLDTDFHPFRTQLAVASTEGAIVYDLKTGKPDMLEGHKDTVSFIRYSRDAEYIITTGYDKTVRTWSADTFRPCTTFAAVDGEVGHAEPVILMDLHSKHKQLIATADKRRDISQKYTGYFSDRRLIYNRTIFFWDIDRGAAKQKLRVNSDIMGIQFIRNYFFTGLDNNSSKAPNKIHCWDIETGTPIFMTNVQKGGTTCLSVDLDENSLMSATSDGTVHFYDVRTMKSSRIFHNLQSDVNTLSMSPCGLYLQSSSAGDGYTVIFDARYSAKYLQVLRHPNSSPEGVLSTLWTKQSHIITAGGDHMIRTWDVSRGDPLVKCLEGHTTAVNSLCMPRDETKLVSGGDDCELILWGLESDRSTLLEEHTPR</sequence>
<dbReference type="InterPro" id="IPR001680">
    <property type="entry name" value="WD40_rpt"/>
</dbReference>
<keyword evidence="5" id="KW-0812">Transmembrane</keyword>
<dbReference type="PANTHER" id="PTHR19848">
    <property type="entry name" value="WD40 REPEAT PROTEIN"/>
    <property type="match status" value="1"/>
</dbReference>
<dbReference type="STRING" id="1890364.A0A2P6ND50"/>
<keyword evidence="1 3" id="KW-0853">WD repeat</keyword>
<comment type="caution">
    <text evidence="6">The sequence shown here is derived from an EMBL/GenBank/DDBJ whole genome shotgun (WGS) entry which is preliminary data.</text>
</comment>
<name>A0A2P6ND50_9EUKA</name>
<evidence type="ECO:0000256" key="1">
    <source>
        <dbReference type="ARBA" id="ARBA00022574"/>
    </source>
</evidence>
<feature type="repeat" description="WD" evidence="3">
    <location>
        <begin position="726"/>
        <end position="767"/>
    </location>
</feature>
<dbReference type="PROSITE" id="PS50294">
    <property type="entry name" value="WD_REPEATS_REGION"/>
    <property type="match status" value="2"/>
</dbReference>
<accession>A0A2P6ND50</accession>
<keyword evidence="2" id="KW-0677">Repeat</keyword>
<evidence type="ECO:0000256" key="5">
    <source>
        <dbReference type="SAM" id="Phobius"/>
    </source>
</evidence>
<feature type="transmembrane region" description="Helical" evidence="5">
    <location>
        <begin position="138"/>
        <end position="163"/>
    </location>
</feature>
<evidence type="ECO:0000256" key="3">
    <source>
        <dbReference type="PROSITE-ProRule" id="PRU00221"/>
    </source>
</evidence>
<dbReference type="InParanoid" id="A0A2P6ND50"/>